<comment type="catalytic activity">
    <reaction evidence="1">
        <text>chorismate = isochorismate</text>
        <dbReference type="Rhea" id="RHEA:18985"/>
        <dbReference type="ChEBI" id="CHEBI:29748"/>
        <dbReference type="ChEBI" id="CHEBI:29780"/>
        <dbReference type="EC" id="5.4.4.2"/>
    </reaction>
</comment>
<dbReference type="EC" id="5.4.4.2" evidence="3"/>
<keyword evidence="4 7" id="KW-0413">Isomerase</keyword>
<evidence type="ECO:0000256" key="5">
    <source>
        <dbReference type="ARBA" id="ARBA00041564"/>
    </source>
</evidence>
<dbReference type="GO" id="GO:0008909">
    <property type="term" value="F:isochorismate synthase activity"/>
    <property type="evidence" value="ECO:0007669"/>
    <property type="project" value="UniProtKB-EC"/>
</dbReference>
<dbReference type="SUPFAM" id="SSF56322">
    <property type="entry name" value="ADC synthase"/>
    <property type="match status" value="1"/>
</dbReference>
<dbReference type="Pfam" id="PF00425">
    <property type="entry name" value="Chorismate_bind"/>
    <property type="match status" value="1"/>
</dbReference>
<dbReference type="Proteomes" id="UP000321412">
    <property type="component" value="Unassembled WGS sequence"/>
</dbReference>
<evidence type="ECO:0000256" key="1">
    <source>
        <dbReference type="ARBA" id="ARBA00000799"/>
    </source>
</evidence>
<name>A0A5C6X7B4_9DELT</name>
<organism evidence="7 8">
    <name type="scientific">Lujinxingia vulgaris</name>
    <dbReference type="NCBI Taxonomy" id="2600176"/>
    <lineage>
        <taxon>Bacteria</taxon>
        <taxon>Deltaproteobacteria</taxon>
        <taxon>Bradymonadales</taxon>
        <taxon>Lujinxingiaceae</taxon>
        <taxon>Lujinxingia</taxon>
    </lineage>
</organism>
<dbReference type="PANTHER" id="PTHR42839">
    <property type="entry name" value="ISOCHORISMATE SYNTHASE ENTC"/>
    <property type="match status" value="1"/>
</dbReference>
<sequence length="454" mass="50132">MTGPTLSDRLARWKNPLHVESRLVELPLSLPALFERGRFLKRAFYLRSPEGDEHPFEEILGLGCVWEASLDDEAGFAGATEQFQRFDLPKEVSEHARLLLFGAFDPTMSAAEDRTWEHFSRRALYLPELLLLRNDEGIRAVSVTLASSALTSLETWLERLTDTSPAPTRSADARQLPGPFFDLHGERERFLGNVYRFVRAPKGQKIVYARRAVHTSPPKACDALLDSLNSRFDSCATFALSPHPGAPVFVGATPETLVSCRRNRLHTVALAGTTRGKSAPDSPERAQAEAELLESPKDLDEHYVVVRMISESLVKRGFSGEYGTPPRIRRLANVSHLETPIKSYTSGNFGLLDAVDTLHPTPAVCGQPREATRERIAKYEGFDRGLYAGPIGAMSPRGDGRVFVALRCGLIQEQRALLFAGAGITPESDPEVEWAETNQKLEAIQSALDGEGLT</sequence>
<keyword evidence="8" id="KW-1185">Reference proteome</keyword>
<dbReference type="InterPro" id="IPR015890">
    <property type="entry name" value="Chorismate_C"/>
</dbReference>
<comment type="caution">
    <text evidence="7">The sequence shown here is derived from an EMBL/GenBank/DDBJ whole genome shotgun (WGS) entry which is preliminary data.</text>
</comment>
<dbReference type="PANTHER" id="PTHR42839:SF2">
    <property type="entry name" value="ISOCHORISMATE SYNTHASE ENTC"/>
    <property type="match status" value="1"/>
</dbReference>
<dbReference type="OrthoDB" id="9806579at2"/>
<dbReference type="InterPro" id="IPR004561">
    <property type="entry name" value="IsoChor_synthase"/>
</dbReference>
<accession>A0A5C6X7B4</accession>
<evidence type="ECO:0000256" key="4">
    <source>
        <dbReference type="ARBA" id="ARBA00023235"/>
    </source>
</evidence>
<gene>
    <name evidence="7" type="ORF">FRC98_08585</name>
</gene>
<protein>
    <recommendedName>
        <fullName evidence="3">isochorismate synthase</fullName>
        <ecNumber evidence="3">5.4.4.2</ecNumber>
    </recommendedName>
    <alternativeName>
        <fullName evidence="5">Isochorismate mutase</fullName>
    </alternativeName>
</protein>
<proteinExistence type="inferred from homology"/>
<dbReference type="Gene3D" id="3.60.120.10">
    <property type="entry name" value="Anthranilate synthase"/>
    <property type="match status" value="1"/>
</dbReference>
<evidence type="ECO:0000256" key="3">
    <source>
        <dbReference type="ARBA" id="ARBA00012824"/>
    </source>
</evidence>
<dbReference type="AlphaFoldDB" id="A0A5C6X7B4"/>
<dbReference type="EMBL" id="VOSM01000003">
    <property type="protein sequence ID" value="TXD37733.1"/>
    <property type="molecule type" value="Genomic_DNA"/>
</dbReference>
<evidence type="ECO:0000259" key="6">
    <source>
        <dbReference type="Pfam" id="PF00425"/>
    </source>
</evidence>
<reference evidence="7 8" key="1">
    <citation type="submission" date="2019-08" db="EMBL/GenBank/DDBJ databases">
        <title>Bradymonadales sp. TMQ4.</title>
        <authorList>
            <person name="Liang Q."/>
        </authorList>
    </citation>
    <scope>NUCLEOTIDE SEQUENCE [LARGE SCALE GENOMIC DNA]</scope>
    <source>
        <strain evidence="7 8">TMQ4</strain>
    </source>
</reference>
<dbReference type="InterPro" id="IPR005801">
    <property type="entry name" value="ADC_synthase"/>
</dbReference>
<evidence type="ECO:0000313" key="7">
    <source>
        <dbReference type="EMBL" id="TXD37733.1"/>
    </source>
</evidence>
<evidence type="ECO:0000256" key="2">
    <source>
        <dbReference type="ARBA" id="ARBA00005297"/>
    </source>
</evidence>
<evidence type="ECO:0000313" key="8">
    <source>
        <dbReference type="Proteomes" id="UP000321412"/>
    </source>
</evidence>
<feature type="domain" description="Chorismate-utilising enzyme C-terminal" evidence="6">
    <location>
        <begin position="198"/>
        <end position="440"/>
    </location>
</feature>
<dbReference type="NCBIfam" id="TIGR00543">
    <property type="entry name" value="isochor_syn"/>
    <property type="match status" value="1"/>
</dbReference>
<comment type="similarity">
    <text evidence="2">Belongs to the isochorismate synthase family.</text>
</comment>